<keyword evidence="3" id="KW-1185">Reference proteome</keyword>
<dbReference type="Proteomes" id="UP000237061">
    <property type="component" value="Unassembled WGS sequence"/>
</dbReference>
<name>A0A2S3ZUS2_ARTGL</name>
<evidence type="ECO:0000256" key="1">
    <source>
        <dbReference type="SAM" id="MobiDB-lite"/>
    </source>
</evidence>
<protein>
    <submittedName>
        <fullName evidence="2">Uncharacterized protein</fullName>
    </submittedName>
</protein>
<gene>
    <name evidence="2" type="ORF">CVS27_13910</name>
</gene>
<reference evidence="2 3" key="1">
    <citation type="submission" date="2018-01" db="EMBL/GenBank/DDBJ databases">
        <title>Arthrobacter sp. nov., from glaciers in China.</title>
        <authorList>
            <person name="Liu Q."/>
            <person name="Xin Y.-H."/>
        </authorList>
    </citation>
    <scope>NUCLEOTIDE SEQUENCE [LARGE SCALE GENOMIC DNA]</scope>
    <source>
        <strain evidence="2 3">HLT2-12-2</strain>
    </source>
</reference>
<evidence type="ECO:0000313" key="3">
    <source>
        <dbReference type="Proteomes" id="UP000237061"/>
    </source>
</evidence>
<feature type="compositionally biased region" description="Polar residues" evidence="1">
    <location>
        <begin position="11"/>
        <end position="31"/>
    </location>
</feature>
<comment type="caution">
    <text evidence="2">The sequence shown here is derived from an EMBL/GenBank/DDBJ whole genome shotgun (WGS) entry which is preliminary data.</text>
</comment>
<proteinExistence type="predicted"/>
<accession>A0A2S3ZUS2</accession>
<feature type="region of interest" description="Disordered" evidence="1">
    <location>
        <begin position="1"/>
        <end position="38"/>
    </location>
</feature>
<feature type="compositionally biased region" description="Basic and acidic residues" evidence="1">
    <location>
        <begin position="1"/>
        <end position="10"/>
    </location>
</feature>
<dbReference type="EMBL" id="PPXC01000011">
    <property type="protein sequence ID" value="POH72712.1"/>
    <property type="molecule type" value="Genomic_DNA"/>
</dbReference>
<organism evidence="2 3">
    <name type="scientific">Arthrobacter glacialis</name>
    <dbReference type="NCBI Taxonomy" id="1664"/>
    <lineage>
        <taxon>Bacteria</taxon>
        <taxon>Bacillati</taxon>
        <taxon>Actinomycetota</taxon>
        <taxon>Actinomycetes</taxon>
        <taxon>Micrococcales</taxon>
        <taxon>Micrococcaceae</taxon>
        <taxon>Arthrobacter</taxon>
    </lineage>
</organism>
<sequence>MLLRNADEQHQASSAASLDTGGSSMTATASGTPGADLENKLAGMSAEEIQKYLSSEEFEKWVRATQANADAAKTVLDKLADSGQFASLRLTDKPNGYGKFLEQYWAESAMRQAGIDPAHWDPAKGVDYNREDIYKVYAFYAELYKNDPRMEWIGMANQVGPTFIAGFEDLAVLHKMADAGQDASEFLADMDPARYAALQSLMNLGAEDLAYYETTFLSMQKQIFTDIGSQHFAFQQGGLAEIERMRAAGLVTDPMDQAWRNIDSVPQYSNPQDYHGLTTTQKQLLHKASYNIADREQNFVIADDYDNIRDRPSGVAFTEAMTVLGKPSIVGADSYYEQFPAADPYLDFGRIPPLGVDVHHGNISVREDRWALIDQDTLGAYEDWLHGRDNPYGEMVKPMPERVDEYRMVPKPVRDLLGAP</sequence>
<evidence type="ECO:0000313" key="2">
    <source>
        <dbReference type="EMBL" id="POH72712.1"/>
    </source>
</evidence>
<dbReference type="AlphaFoldDB" id="A0A2S3ZUS2"/>